<name>A0A1M5PMB3_9BACI</name>
<dbReference type="Gene3D" id="3.30.565.10">
    <property type="entry name" value="Histidine kinase-like ATPase, C-terminal domain"/>
    <property type="match status" value="1"/>
</dbReference>
<keyword evidence="13" id="KW-1185">Reference proteome</keyword>
<evidence type="ECO:0000259" key="11">
    <source>
        <dbReference type="Pfam" id="PF07730"/>
    </source>
</evidence>
<keyword evidence="5" id="KW-0547">Nucleotide-binding</keyword>
<keyword evidence="10" id="KW-0812">Transmembrane</keyword>
<organism evidence="12 13">
    <name type="scientific">Virgibacillus chiguensis</name>
    <dbReference type="NCBI Taxonomy" id="411959"/>
    <lineage>
        <taxon>Bacteria</taxon>
        <taxon>Bacillati</taxon>
        <taxon>Bacillota</taxon>
        <taxon>Bacilli</taxon>
        <taxon>Bacillales</taxon>
        <taxon>Bacillaceae</taxon>
        <taxon>Virgibacillus</taxon>
    </lineage>
</organism>
<dbReference type="InterPro" id="IPR036890">
    <property type="entry name" value="HATPase_C_sf"/>
</dbReference>
<dbReference type="AlphaFoldDB" id="A0A1M5PMB3"/>
<evidence type="ECO:0000256" key="9">
    <source>
        <dbReference type="SAM" id="Coils"/>
    </source>
</evidence>
<dbReference type="PANTHER" id="PTHR24421">
    <property type="entry name" value="NITRATE/NITRITE SENSOR PROTEIN NARX-RELATED"/>
    <property type="match status" value="1"/>
</dbReference>
<gene>
    <name evidence="12" type="ORF">SAMN05421807_103129</name>
</gene>
<dbReference type="Pfam" id="PF07730">
    <property type="entry name" value="HisKA_3"/>
    <property type="match status" value="1"/>
</dbReference>
<feature type="transmembrane region" description="Helical" evidence="10">
    <location>
        <begin position="119"/>
        <end position="137"/>
    </location>
</feature>
<evidence type="ECO:0000256" key="1">
    <source>
        <dbReference type="ARBA" id="ARBA00000085"/>
    </source>
</evidence>
<keyword evidence="4" id="KW-0808">Transferase</keyword>
<feature type="coiled-coil region" evidence="9">
    <location>
        <begin position="200"/>
        <end position="231"/>
    </location>
</feature>
<evidence type="ECO:0000256" key="8">
    <source>
        <dbReference type="ARBA" id="ARBA00023012"/>
    </source>
</evidence>
<dbReference type="Proteomes" id="UP000184079">
    <property type="component" value="Unassembled WGS sequence"/>
</dbReference>
<evidence type="ECO:0000256" key="3">
    <source>
        <dbReference type="ARBA" id="ARBA00022553"/>
    </source>
</evidence>
<keyword evidence="9" id="KW-0175">Coiled coil</keyword>
<evidence type="ECO:0000256" key="5">
    <source>
        <dbReference type="ARBA" id="ARBA00022741"/>
    </source>
</evidence>
<keyword evidence="6 12" id="KW-0418">Kinase</keyword>
<evidence type="ECO:0000256" key="2">
    <source>
        <dbReference type="ARBA" id="ARBA00012438"/>
    </source>
</evidence>
<feature type="transmembrane region" description="Helical" evidence="10">
    <location>
        <begin position="50"/>
        <end position="66"/>
    </location>
</feature>
<reference evidence="13" key="1">
    <citation type="submission" date="2016-11" db="EMBL/GenBank/DDBJ databases">
        <authorList>
            <person name="Varghese N."/>
            <person name="Submissions S."/>
        </authorList>
    </citation>
    <scope>NUCLEOTIDE SEQUENCE [LARGE SCALE GENOMIC DNA]</scope>
    <source>
        <strain evidence="13">CGMCC 1.6496</strain>
    </source>
</reference>
<evidence type="ECO:0000313" key="13">
    <source>
        <dbReference type="Proteomes" id="UP000184079"/>
    </source>
</evidence>
<dbReference type="GO" id="GO:0005524">
    <property type="term" value="F:ATP binding"/>
    <property type="evidence" value="ECO:0007669"/>
    <property type="project" value="UniProtKB-KW"/>
</dbReference>
<keyword evidence="3" id="KW-0597">Phosphoprotein</keyword>
<keyword evidence="7" id="KW-0067">ATP-binding</keyword>
<evidence type="ECO:0000256" key="4">
    <source>
        <dbReference type="ARBA" id="ARBA00022679"/>
    </source>
</evidence>
<evidence type="ECO:0000256" key="7">
    <source>
        <dbReference type="ARBA" id="ARBA00022840"/>
    </source>
</evidence>
<dbReference type="GO" id="GO:0000155">
    <property type="term" value="F:phosphorelay sensor kinase activity"/>
    <property type="evidence" value="ECO:0007669"/>
    <property type="project" value="InterPro"/>
</dbReference>
<sequence>MGVFMGRVSLFSCLWLMLILFDSNYIPFSISLFAVSFAFFCLLSLQKHHIYFYVVLSVIAILHMWTVGTEQFYIITYLYFLVVDATFRLQGYLLKGYLIVNFVISILYTILIKDFIIEVILLHILFVSLILVGNRIFTERQELRQMYEQLLGEFRKNKRMNASADREARLEERTNIARDIHDSVGHRLTALMMKIEILSIQNKERDYEELKIMAKEALKETREAVKALHQEEIQGVASVVQLIRKLEAESQLMVKFTMKQGVLSVALTNKQSITLYRAIQEALTNVMRHSSYREVQVELGKSAVDDVTFEIRNRILQARQFVVGFGLTNMRKRIEEIHGKLHIYQTEQHFVVVGTIPCVVKEIEKHVANSSC</sequence>
<keyword evidence="8" id="KW-0902">Two-component regulatory system</keyword>
<feature type="domain" description="Signal transduction histidine kinase subgroup 3 dimerisation and phosphoacceptor" evidence="11">
    <location>
        <begin position="172"/>
        <end position="231"/>
    </location>
</feature>
<evidence type="ECO:0000256" key="10">
    <source>
        <dbReference type="SAM" id="Phobius"/>
    </source>
</evidence>
<keyword evidence="10" id="KW-0472">Membrane</keyword>
<keyword evidence="10" id="KW-1133">Transmembrane helix</keyword>
<feature type="transmembrane region" description="Helical" evidence="10">
    <location>
        <begin position="96"/>
        <end position="113"/>
    </location>
</feature>
<dbReference type="EMBL" id="FQXD01000003">
    <property type="protein sequence ID" value="SHH02894.1"/>
    <property type="molecule type" value="Genomic_DNA"/>
</dbReference>
<dbReference type="CDD" id="cd16917">
    <property type="entry name" value="HATPase_UhpB-NarQ-NarX-like"/>
    <property type="match status" value="1"/>
</dbReference>
<evidence type="ECO:0000256" key="6">
    <source>
        <dbReference type="ARBA" id="ARBA00022777"/>
    </source>
</evidence>
<accession>A0A1M5PMB3</accession>
<comment type="catalytic activity">
    <reaction evidence="1">
        <text>ATP + protein L-histidine = ADP + protein N-phospho-L-histidine.</text>
        <dbReference type="EC" id="2.7.13.3"/>
    </reaction>
</comment>
<dbReference type="Gene3D" id="1.20.5.1930">
    <property type="match status" value="1"/>
</dbReference>
<dbReference type="GO" id="GO:0046983">
    <property type="term" value="F:protein dimerization activity"/>
    <property type="evidence" value="ECO:0007669"/>
    <property type="project" value="InterPro"/>
</dbReference>
<dbReference type="InterPro" id="IPR050482">
    <property type="entry name" value="Sensor_HK_TwoCompSys"/>
</dbReference>
<proteinExistence type="predicted"/>
<dbReference type="EC" id="2.7.13.3" evidence="2"/>
<dbReference type="PANTHER" id="PTHR24421:SF10">
    <property type="entry name" value="NITRATE_NITRITE SENSOR PROTEIN NARQ"/>
    <property type="match status" value="1"/>
</dbReference>
<dbReference type="GO" id="GO:0016020">
    <property type="term" value="C:membrane"/>
    <property type="evidence" value="ECO:0007669"/>
    <property type="project" value="InterPro"/>
</dbReference>
<dbReference type="InterPro" id="IPR011712">
    <property type="entry name" value="Sig_transdc_His_kin_sub3_dim/P"/>
</dbReference>
<protein>
    <recommendedName>
        <fullName evidence="2">histidine kinase</fullName>
        <ecNumber evidence="2">2.7.13.3</ecNumber>
    </recommendedName>
</protein>
<evidence type="ECO:0000313" key="12">
    <source>
        <dbReference type="EMBL" id="SHH02894.1"/>
    </source>
</evidence>